<evidence type="ECO:0000313" key="10">
    <source>
        <dbReference type="EMBL" id="CUX96059.1"/>
    </source>
</evidence>
<dbReference type="InterPro" id="IPR016035">
    <property type="entry name" value="Acyl_Trfase/lysoPLipase"/>
</dbReference>
<dbReference type="InterPro" id="IPR050858">
    <property type="entry name" value="Mal-CoA-ACP_Trans/PKS_FabD"/>
</dbReference>
<feature type="domain" description="Malonyl-CoA:ACP transacylase (MAT)" evidence="9">
    <location>
        <begin position="7"/>
        <end position="295"/>
    </location>
</feature>
<dbReference type="Pfam" id="PF00698">
    <property type="entry name" value="Acyl_transf_1"/>
    <property type="match status" value="1"/>
</dbReference>
<dbReference type="EC" id="2.3.1.39" evidence="2 7"/>
<feature type="active site" evidence="8">
    <location>
        <position position="201"/>
    </location>
</feature>
<dbReference type="OrthoDB" id="9808564at2"/>
<evidence type="ECO:0000256" key="7">
    <source>
        <dbReference type="PIRNR" id="PIRNR000446"/>
    </source>
</evidence>
<organism evidence="10 11">
    <name type="scientific">Candidatus Mikella endobia</name>
    <dbReference type="NCBI Taxonomy" id="1778264"/>
    <lineage>
        <taxon>Bacteria</taxon>
        <taxon>Pseudomonadati</taxon>
        <taxon>Pseudomonadota</taxon>
        <taxon>Gammaproteobacteria</taxon>
        <taxon>Enterobacterales</taxon>
        <taxon>Enterobacteriaceae</taxon>
        <taxon>Candidatus Mikella</taxon>
    </lineage>
</organism>
<dbReference type="UniPathway" id="UPA00094"/>
<dbReference type="InterPro" id="IPR001227">
    <property type="entry name" value="Ac_transferase_dom_sf"/>
</dbReference>
<dbReference type="GO" id="GO:0005829">
    <property type="term" value="C:cytosol"/>
    <property type="evidence" value="ECO:0007669"/>
    <property type="project" value="TreeGrafter"/>
</dbReference>
<feature type="active site" evidence="8">
    <location>
        <position position="92"/>
    </location>
</feature>
<dbReference type="KEGG" id="cmik:PMARG_ME00306"/>
<proteinExistence type="inferred from homology"/>
<dbReference type="RefSeq" id="WP_067569585.1">
    <property type="nucleotide sequence ID" value="NZ_LN999831.1"/>
</dbReference>
<dbReference type="AlphaFoldDB" id="A0A143WT67"/>
<dbReference type="PATRIC" id="fig|1778264.3.peg.272"/>
<sequence>MTVFAMIFPGQGSQKVGMLAQLAAVNTVVKNTFDEASAILGYNLWQCVQHGPAAELNQTCYTQPALLAASVAIWRVWQQNNGRLPVLLAGHSLGEYSALVCSGSLNFKIAMKLVALRGQLMQEAVPPGCGAMSAIIGLNNDSIADICKNIASNQVVLPVNFNSSGQVIIAGHKEAVELASIACKKAGAKIAQRLPISIPSHCYLMKPAAEKLAEALELITFSVPRIPVINNVNVCIEKEPAAIRKALVRQLYNPVRWTEIVEYLETKNIKYLLEVGPGKVLTGFKNIRRYLSSLQ</sequence>
<dbReference type="NCBIfam" id="TIGR00128">
    <property type="entry name" value="fabD"/>
    <property type="match status" value="1"/>
</dbReference>
<evidence type="ECO:0000256" key="3">
    <source>
        <dbReference type="ARBA" id="ARBA00018953"/>
    </source>
</evidence>
<evidence type="ECO:0000313" key="11">
    <source>
        <dbReference type="Proteomes" id="UP000095697"/>
    </source>
</evidence>
<gene>
    <name evidence="10" type="primary">fabD</name>
    <name evidence="10" type="ORF">PMARG_ME00306</name>
</gene>
<dbReference type="SMART" id="SM00827">
    <property type="entry name" value="PKS_AT"/>
    <property type="match status" value="1"/>
</dbReference>
<dbReference type="InterPro" id="IPR016036">
    <property type="entry name" value="Malonyl_transacylase_ACP-bd"/>
</dbReference>
<dbReference type="Gene3D" id="3.30.70.250">
    <property type="entry name" value="Malonyl-CoA ACP transacylase, ACP-binding"/>
    <property type="match status" value="1"/>
</dbReference>
<keyword evidence="4 7" id="KW-0808">Transferase</keyword>
<dbReference type="STRING" id="1778264.PMARG_ME00306"/>
<dbReference type="Gene3D" id="3.40.366.10">
    <property type="entry name" value="Malonyl-Coenzyme A Acyl Carrier Protein, domain 2"/>
    <property type="match status" value="1"/>
</dbReference>
<dbReference type="InterPro" id="IPR004410">
    <property type="entry name" value="Malonyl_CoA-ACP_transAc_FabD"/>
</dbReference>
<dbReference type="GO" id="GO:0006633">
    <property type="term" value="P:fatty acid biosynthetic process"/>
    <property type="evidence" value="ECO:0007669"/>
    <property type="project" value="UniProtKB-UniPathway"/>
</dbReference>
<comment type="catalytic activity">
    <reaction evidence="6 7">
        <text>holo-[ACP] + malonyl-CoA = malonyl-[ACP] + CoA</text>
        <dbReference type="Rhea" id="RHEA:41792"/>
        <dbReference type="Rhea" id="RHEA-COMP:9623"/>
        <dbReference type="Rhea" id="RHEA-COMP:9685"/>
        <dbReference type="ChEBI" id="CHEBI:57287"/>
        <dbReference type="ChEBI" id="CHEBI:57384"/>
        <dbReference type="ChEBI" id="CHEBI:64479"/>
        <dbReference type="ChEBI" id="CHEBI:78449"/>
        <dbReference type="EC" id="2.3.1.39"/>
    </reaction>
</comment>
<protein>
    <recommendedName>
        <fullName evidence="3 7">Malonyl CoA-acyl carrier protein transacylase</fullName>
        <ecNumber evidence="2 7">2.3.1.39</ecNumber>
    </recommendedName>
</protein>
<dbReference type="FunFam" id="3.30.70.250:FF:000001">
    <property type="entry name" value="Malonyl CoA-acyl carrier protein transacylase"/>
    <property type="match status" value="1"/>
</dbReference>
<dbReference type="PANTHER" id="PTHR42681">
    <property type="entry name" value="MALONYL-COA-ACYL CARRIER PROTEIN TRANSACYLASE, MITOCHONDRIAL"/>
    <property type="match status" value="1"/>
</dbReference>
<evidence type="ECO:0000256" key="6">
    <source>
        <dbReference type="ARBA" id="ARBA00048462"/>
    </source>
</evidence>
<keyword evidence="11" id="KW-1185">Reference proteome</keyword>
<comment type="pathway">
    <text evidence="1">Lipid metabolism; fatty acid biosynthesis.</text>
</comment>
<dbReference type="GO" id="GO:0004314">
    <property type="term" value="F:[acyl-carrier-protein] S-malonyltransferase activity"/>
    <property type="evidence" value="ECO:0007669"/>
    <property type="project" value="UniProtKB-EC"/>
</dbReference>
<evidence type="ECO:0000256" key="4">
    <source>
        <dbReference type="ARBA" id="ARBA00022679"/>
    </source>
</evidence>
<evidence type="ECO:0000256" key="2">
    <source>
        <dbReference type="ARBA" id="ARBA00013258"/>
    </source>
</evidence>
<dbReference type="SUPFAM" id="SSF55048">
    <property type="entry name" value="Probable ACP-binding domain of malonyl-CoA ACP transacylase"/>
    <property type="match status" value="1"/>
</dbReference>
<dbReference type="InterPro" id="IPR024925">
    <property type="entry name" value="Malonyl_CoA-ACP_transAc"/>
</dbReference>
<evidence type="ECO:0000259" key="9">
    <source>
        <dbReference type="SMART" id="SM00827"/>
    </source>
</evidence>
<name>A0A143WT67_9ENTR</name>
<evidence type="ECO:0000256" key="5">
    <source>
        <dbReference type="ARBA" id="ARBA00023315"/>
    </source>
</evidence>
<accession>A0A143WT67</accession>
<dbReference type="PANTHER" id="PTHR42681:SF1">
    <property type="entry name" value="MALONYL-COA-ACYL CARRIER PROTEIN TRANSACYLASE, MITOCHONDRIAL"/>
    <property type="match status" value="1"/>
</dbReference>
<dbReference type="PIRSF" id="PIRSF000446">
    <property type="entry name" value="Mct"/>
    <property type="match status" value="1"/>
</dbReference>
<dbReference type="SUPFAM" id="SSF52151">
    <property type="entry name" value="FabD/lysophospholipase-like"/>
    <property type="match status" value="1"/>
</dbReference>
<evidence type="ECO:0000256" key="1">
    <source>
        <dbReference type="ARBA" id="ARBA00005194"/>
    </source>
</evidence>
<evidence type="ECO:0000256" key="8">
    <source>
        <dbReference type="PIRSR" id="PIRSR000446-1"/>
    </source>
</evidence>
<keyword evidence="5 7" id="KW-0012">Acyltransferase</keyword>
<reference evidence="11" key="1">
    <citation type="submission" date="2016-01" db="EMBL/GenBank/DDBJ databases">
        <authorList>
            <person name="Husnik F."/>
        </authorList>
    </citation>
    <scope>NUCLEOTIDE SEQUENCE [LARGE SCALE GENOMIC DNA]</scope>
</reference>
<dbReference type="InterPro" id="IPR014043">
    <property type="entry name" value="Acyl_transferase_dom"/>
</dbReference>
<dbReference type="EMBL" id="LN999831">
    <property type="protein sequence ID" value="CUX96059.1"/>
    <property type="molecule type" value="Genomic_DNA"/>
</dbReference>
<comment type="similarity">
    <text evidence="7">Belongs to the fabD family.</text>
</comment>
<dbReference type="Proteomes" id="UP000095697">
    <property type="component" value="Chromosome I"/>
</dbReference>